<dbReference type="InterPro" id="IPR040031">
    <property type="entry name" value="Codanin-1"/>
</dbReference>
<sequence>MKTAMAHKIWELVHHQLEFANFAHFVRLFQSQLIKMCKGGSTKIDDTGNSDDMYFLQQLRKQNPEKLKRLQERLITPLSHGGPSPAPTFPGSQEFFHSFILIADSHAFNQHLMDSLSAKIMQINRMDFSLEGNSEEESEMPNLFQEQRDTLLNGLLTSKILGKFLGLVVFLPYQSPDKLPSSLQSSIIAIRNQSYKPLDILSELQLATEQDRLILTLPWVIDYISMMDSIAPYLEYYHSVLDQLLKLY</sequence>
<gene>
    <name evidence="2" type="primary">LOC102809698</name>
</gene>
<dbReference type="RefSeq" id="XP_006822945.1">
    <property type="nucleotide sequence ID" value="XM_006822882.1"/>
</dbReference>
<evidence type="ECO:0000313" key="1">
    <source>
        <dbReference type="Proteomes" id="UP000694865"/>
    </source>
</evidence>
<dbReference type="GeneID" id="102809698"/>
<proteinExistence type="predicted"/>
<organism evidence="1 2">
    <name type="scientific">Saccoglossus kowalevskii</name>
    <name type="common">Acorn worm</name>
    <dbReference type="NCBI Taxonomy" id="10224"/>
    <lineage>
        <taxon>Eukaryota</taxon>
        <taxon>Metazoa</taxon>
        <taxon>Hemichordata</taxon>
        <taxon>Enteropneusta</taxon>
        <taxon>Harrimaniidae</taxon>
        <taxon>Saccoglossus</taxon>
    </lineage>
</organism>
<keyword evidence="1" id="KW-1185">Reference proteome</keyword>
<name>A0ABM0MSF4_SACKO</name>
<protein>
    <submittedName>
        <fullName evidence="2">Codanin-1-like</fullName>
    </submittedName>
</protein>
<dbReference type="PANTHER" id="PTHR28678:SF1">
    <property type="entry name" value="CODANIN-1"/>
    <property type="match status" value="1"/>
</dbReference>
<reference evidence="2" key="1">
    <citation type="submission" date="2025-08" db="UniProtKB">
        <authorList>
            <consortium name="RefSeq"/>
        </authorList>
    </citation>
    <scope>IDENTIFICATION</scope>
    <source>
        <tissue evidence="2">Testes</tissue>
    </source>
</reference>
<feature type="non-terminal residue" evidence="2">
    <location>
        <position position="248"/>
    </location>
</feature>
<evidence type="ECO:0000313" key="2">
    <source>
        <dbReference type="RefSeq" id="XP_006822945.1"/>
    </source>
</evidence>
<dbReference type="PANTHER" id="PTHR28678">
    <property type="entry name" value="CODANIN-1"/>
    <property type="match status" value="1"/>
</dbReference>
<dbReference type="Proteomes" id="UP000694865">
    <property type="component" value="Unplaced"/>
</dbReference>
<accession>A0ABM0MSF4</accession>